<evidence type="ECO:0000313" key="3">
    <source>
        <dbReference type="Proteomes" id="UP000177950"/>
    </source>
</evidence>
<evidence type="ECO:0000313" key="2">
    <source>
        <dbReference type="EMBL" id="OGI56505.1"/>
    </source>
</evidence>
<proteinExistence type="predicted"/>
<sequence length="116" mass="13290">MALNATAMFNHANVRLPLGLDRVLRRLLVTPDMHRVHHSIEDHETNSNFGFNLSVWDRLFGTYKDQPDAGHDGMTIGIREYRSEKQVDRLPGMLALPFRGTVTGYAINRRSWGKDK</sequence>
<reference evidence="2 3" key="1">
    <citation type="journal article" date="2016" name="Nat. Commun.">
        <title>Thousands of microbial genomes shed light on interconnected biogeochemical processes in an aquifer system.</title>
        <authorList>
            <person name="Anantharaman K."/>
            <person name="Brown C.T."/>
            <person name="Hug L.A."/>
            <person name="Sharon I."/>
            <person name="Castelle C.J."/>
            <person name="Probst A.J."/>
            <person name="Thomas B.C."/>
            <person name="Singh A."/>
            <person name="Wilkins M.J."/>
            <person name="Karaoz U."/>
            <person name="Brodie E.L."/>
            <person name="Williams K.H."/>
            <person name="Hubbard S.S."/>
            <person name="Banfield J.F."/>
        </authorList>
    </citation>
    <scope>NUCLEOTIDE SEQUENCE [LARGE SCALE GENOMIC DNA]</scope>
</reference>
<dbReference type="InterPro" id="IPR006694">
    <property type="entry name" value="Fatty_acid_hydroxylase"/>
</dbReference>
<dbReference type="GO" id="GO:0008610">
    <property type="term" value="P:lipid biosynthetic process"/>
    <property type="evidence" value="ECO:0007669"/>
    <property type="project" value="InterPro"/>
</dbReference>
<dbReference type="EMBL" id="MFSV01000187">
    <property type="protein sequence ID" value="OGI56505.1"/>
    <property type="molecule type" value="Genomic_DNA"/>
</dbReference>
<name>A0A1F6UGI8_9PROT</name>
<dbReference type="Proteomes" id="UP000177950">
    <property type="component" value="Unassembled WGS sequence"/>
</dbReference>
<organism evidence="2 3">
    <name type="scientific">Candidatus Muproteobacteria bacterium RBG_19FT_COMBO_61_10</name>
    <dbReference type="NCBI Taxonomy" id="1817761"/>
    <lineage>
        <taxon>Bacteria</taxon>
        <taxon>Pseudomonadati</taxon>
        <taxon>Pseudomonadota</taxon>
        <taxon>Candidatus Muproteobacteria</taxon>
    </lineage>
</organism>
<accession>A0A1F6UGI8</accession>
<feature type="domain" description="Fatty acid hydroxylase" evidence="1">
    <location>
        <begin position="5"/>
        <end position="62"/>
    </location>
</feature>
<dbReference type="AlphaFoldDB" id="A0A1F6UGI8"/>
<dbReference type="GO" id="GO:0005506">
    <property type="term" value="F:iron ion binding"/>
    <property type="evidence" value="ECO:0007669"/>
    <property type="project" value="InterPro"/>
</dbReference>
<gene>
    <name evidence="2" type="ORF">A2V58_03530</name>
</gene>
<evidence type="ECO:0000259" key="1">
    <source>
        <dbReference type="Pfam" id="PF04116"/>
    </source>
</evidence>
<protein>
    <recommendedName>
        <fullName evidence="1">Fatty acid hydroxylase domain-containing protein</fullName>
    </recommendedName>
</protein>
<dbReference type="GO" id="GO:0016491">
    <property type="term" value="F:oxidoreductase activity"/>
    <property type="evidence" value="ECO:0007669"/>
    <property type="project" value="InterPro"/>
</dbReference>
<dbReference type="Pfam" id="PF04116">
    <property type="entry name" value="FA_hydroxylase"/>
    <property type="match status" value="1"/>
</dbReference>
<comment type="caution">
    <text evidence="2">The sequence shown here is derived from an EMBL/GenBank/DDBJ whole genome shotgun (WGS) entry which is preliminary data.</text>
</comment>